<protein>
    <submittedName>
        <fullName evidence="2">Helix-turn-helix domain protein</fullName>
    </submittedName>
</protein>
<feature type="domain" description="HTH cro/C1-type" evidence="1">
    <location>
        <begin position="49"/>
        <end position="104"/>
    </location>
</feature>
<dbReference type="RefSeq" id="WP_007910681.1">
    <property type="nucleotide sequence ID" value="NZ_ADVG01000002.1"/>
</dbReference>
<dbReference type="Pfam" id="PF01381">
    <property type="entry name" value="HTH_3"/>
    <property type="match status" value="1"/>
</dbReference>
<dbReference type="GO" id="GO:0003677">
    <property type="term" value="F:DNA binding"/>
    <property type="evidence" value="ECO:0007669"/>
    <property type="project" value="InterPro"/>
</dbReference>
<dbReference type="InParanoid" id="D6TKU9"/>
<evidence type="ECO:0000313" key="2">
    <source>
        <dbReference type="EMBL" id="EFH86399.1"/>
    </source>
</evidence>
<dbReference type="EMBL" id="ADVG01000002">
    <property type="protein sequence ID" value="EFH86399.1"/>
    <property type="molecule type" value="Genomic_DNA"/>
</dbReference>
<dbReference type="OrthoDB" id="2736385at2"/>
<proteinExistence type="predicted"/>
<evidence type="ECO:0000259" key="1">
    <source>
        <dbReference type="PROSITE" id="PS50943"/>
    </source>
</evidence>
<dbReference type="Gene3D" id="1.10.260.40">
    <property type="entry name" value="lambda repressor-like DNA-binding domains"/>
    <property type="match status" value="1"/>
</dbReference>
<dbReference type="SMART" id="SM00530">
    <property type="entry name" value="HTH_XRE"/>
    <property type="match status" value="1"/>
</dbReference>
<dbReference type="InterPro" id="IPR001387">
    <property type="entry name" value="Cro/C1-type_HTH"/>
</dbReference>
<dbReference type="STRING" id="485913.Krac_7697"/>
<dbReference type="SUPFAM" id="SSF47413">
    <property type="entry name" value="lambda repressor-like DNA-binding domains"/>
    <property type="match status" value="1"/>
</dbReference>
<organism evidence="2 3">
    <name type="scientific">Ktedonobacter racemifer DSM 44963</name>
    <dbReference type="NCBI Taxonomy" id="485913"/>
    <lineage>
        <taxon>Bacteria</taxon>
        <taxon>Bacillati</taxon>
        <taxon>Chloroflexota</taxon>
        <taxon>Ktedonobacteria</taxon>
        <taxon>Ktedonobacterales</taxon>
        <taxon>Ktedonobacteraceae</taxon>
        <taxon>Ktedonobacter</taxon>
    </lineage>
</organism>
<reference evidence="2 3" key="1">
    <citation type="journal article" date="2011" name="Stand. Genomic Sci.">
        <title>Non-contiguous finished genome sequence and contextual data of the filamentous soil bacterium Ktedonobacter racemifer type strain (SOSP1-21).</title>
        <authorList>
            <person name="Chang Y.J."/>
            <person name="Land M."/>
            <person name="Hauser L."/>
            <person name="Chertkov O."/>
            <person name="Del Rio T.G."/>
            <person name="Nolan M."/>
            <person name="Copeland A."/>
            <person name="Tice H."/>
            <person name="Cheng J.F."/>
            <person name="Lucas S."/>
            <person name="Han C."/>
            <person name="Goodwin L."/>
            <person name="Pitluck S."/>
            <person name="Ivanova N."/>
            <person name="Ovchinikova G."/>
            <person name="Pati A."/>
            <person name="Chen A."/>
            <person name="Palaniappan K."/>
            <person name="Mavromatis K."/>
            <person name="Liolios K."/>
            <person name="Brettin T."/>
            <person name="Fiebig A."/>
            <person name="Rohde M."/>
            <person name="Abt B."/>
            <person name="Goker M."/>
            <person name="Detter J.C."/>
            <person name="Woyke T."/>
            <person name="Bristow J."/>
            <person name="Eisen J.A."/>
            <person name="Markowitz V."/>
            <person name="Hugenholtz P."/>
            <person name="Kyrpides N.C."/>
            <person name="Klenk H.P."/>
            <person name="Lapidus A."/>
        </authorList>
    </citation>
    <scope>NUCLEOTIDE SEQUENCE [LARGE SCALE GENOMIC DNA]</scope>
    <source>
        <strain evidence="3">DSM 44963</strain>
    </source>
</reference>
<dbReference type="PROSITE" id="PS50943">
    <property type="entry name" value="HTH_CROC1"/>
    <property type="match status" value="1"/>
</dbReference>
<sequence length="106" mass="12053">MQEFVQGDSNKFKSGEQLYLEWKHNLLSTPEARSAYEEVANEFDILLELVEARLDAGITQAAIAKRLKVPKSQIVQLEELGYRACTFDLLQQYAHVLGKKLQVSLV</sequence>
<gene>
    <name evidence="2" type="ORF">Krac_7697</name>
</gene>
<comment type="caution">
    <text evidence="2">The sequence shown here is derived from an EMBL/GenBank/DDBJ whole genome shotgun (WGS) entry which is preliminary data.</text>
</comment>
<accession>D6TKU9</accession>
<dbReference type="CDD" id="cd00093">
    <property type="entry name" value="HTH_XRE"/>
    <property type="match status" value="1"/>
</dbReference>
<evidence type="ECO:0000313" key="3">
    <source>
        <dbReference type="Proteomes" id="UP000004508"/>
    </source>
</evidence>
<keyword evidence="3" id="KW-1185">Reference proteome</keyword>
<dbReference type="AlphaFoldDB" id="D6TKU9"/>
<name>D6TKU9_KTERA</name>
<dbReference type="InterPro" id="IPR010982">
    <property type="entry name" value="Lambda_DNA-bd_dom_sf"/>
</dbReference>
<dbReference type="Proteomes" id="UP000004508">
    <property type="component" value="Unassembled WGS sequence"/>
</dbReference>